<feature type="domain" description="Peptidase S1" evidence="3">
    <location>
        <begin position="155"/>
        <end position="397"/>
    </location>
</feature>
<dbReference type="AlphaFoldDB" id="A0A6J1N4E6"/>
<keyword evidence="2" id="KW-0732">Signal</keyword>
<dbReference type="RefSeq" id="XP_023937776.2">
    <property type="nucleotide sequence ID" value="XM_024082008.2"/>
</dbReference>
<dbReference type="KEGG" id="bany:112045719"/>
<dbReference type="OrthoDB" id="6339452at2759"/>
<proteinExistence type="predicted"/>
<protein>
    <submittedName>
        <fullName evidence="5 6">Serine protease snake</fullName>
    </submittedName>
</protein>
<dbReference type="Gene3D" id="2.40.10.10">
    <property type="entry name" value="Trypsin-like serine proteases"/>
    <property type="match status" value="1"/>
</dbReference>
<feature type="chain" id="PRO_5045019324" evidence="2">
    <location>
        <begin position="35"/>
        <end position="397"/>
    </location>
</feature>
<dbReference type="CDD" id="cd00190">
    <property type="entry name" value="Tryp_SPc"/>
    <property type="match status" value="1"/>
</dbReference>
<dbReference type="PROSITE" id="PS50240">
    <property type="entry name" value="TRYPSIN_DOM"/>
    <property type="match status" value="1"/>
</dbReference>
<dbReference type="Pfam" id="PF00089">
    <property type="entry name" value="Trypsin"/>
    <property type="match status" value="1"/>
</dbReference>
<dbReference type="InterPro" id="IPR001254">
    <property type="entry name" value="Trypsin_dom"/>
</dbReference>
<dbReference type="PRINTS" id="PR00722">
    <property type="entry name" value="CHYMOTRYPSIN"/>
</dbReference>
<dbReference type="RefSeq" id="XP_052745458.1">
    <property type="nucleotide sequence ID" value="XM_052889498.1"/>
</dbReference>
<dbReference type="InterPro" id="IPR043504">
    <property type="entry name" value="Peptidase_S1_PA_chymotrypsin"/>
</dbReference>
<dbReference type="InterPro" id="IPR009003">
    <property type="entry name" value="Peptidase_S1_PA"/>
</dbReference>
<evidence type="ECO:0000313" key="6">
    <source>
        <dbReference type="RefSeq" id="XP_052745458.1"/>
    </source>
</evidence>
<reference evidence="5 6" key="1">
    <citation type="submission" date="2025-05" db="UniProtKB">
        <authorList>
            <consortium name="RefSeq"/>
        </authorList>
    </citation>
    <scope>IDENTIFICATION</scope>
</reference>
<accession>A0A6J1N4E6</accession>
<evidence type="ECO:0000313" key="5">
    <source>
        <dbReference type="RefSeq" id="XP_023937776.2"/>
    </source>
</evidence>
<dbReference type="GO" id="GO:0006508">
    <property type="term" value="P:proteolysis"/>
    <property type="evidence" value="ECO:0007669"/>
    <property type="project" value="UniProtKB-KW"/>
</dbReference>
<feature type="signal peptide" evidence="2">
    <location>
        <begin position="1"/>
        <end position="34"/>
    </location>
</feature>
<sequence>MDMKKAFGGAILFVAVCCCIWLLITLSTLREGDSCEVNGVRGTCKDIRACPSVDDLIIANTLCSFSRGQIVVCCKDQPVEKVVPVVRMMEENHSISAEIVSESDSCDPISHVVVNVSTALAKCVQYQEALVYPCMQGVVGPAREPRCNWMPQALVSEGQNASPGEFPHMALLGYGRGVTEWLCGATIISELFVLTAAHCTYSAKSGPVTKIKIGIHERSGKALSPRKLYGVSQIHVYPRYRSPYKYHDIALLKTDRRMQLDRWAVPACLVAGSPVDDSEVLVTGWGTTVFRVLPNTLQKVILPRYPDKECVAKMRDVRLLPSGLDPATQMCYGDKNTRKDSCHGDSGGPAVVKHPEVSCMYLVIGVISWGRHCGVPNQPGVYTRVEYYLPWIEGIVW</sequence>
<dbReference type="PROSITE" id="PS00134">
    <property type="entry name" value="TRYPSIN_HIS"/>
    <property type="match status" value="1"/>
</dbReference>
<dbReference type="GO" id="GO:0005576">
    <property type="term" value="C:extracellular region"/>
    <property type="evidence" value="ECO:0007669"/>
    <property type="project" value="UniProtKB-SubCell"/>
</dbReference>
<keyword evidence="5 6" id="KW-0378">Hydrolase</keyword>
<dbReference type="GeneID" id="112045719"/>
<evidence type="ECO:0000259" key="3">
    <source>
        <dbReference type="PROSITE" id="PS50240"/>
    </source>
</evidence>
<keyword evidence="4" id="KW-1185">Reference proteome</keyword>
<dbReference type="PANTHER" id="PTHR24253:SF103">
    <property type="entry name" value="TRANSMEMBRANE PROTEASE SERINE 7"/>
    <property type="match status" value="1"/>
</dbReference>
<evidence type="ECO:0000313" key="4">
    <source>
        <dbReference type="Proteomes" id="UP001652582"/>
    </source>
</evidence>
<name>A0A6J1N4E6_BICAN</name>
<dbReference type="SUPFAM" id="SSF50494">
    <property type="entry name" value="Trypsin-like serine proteases"/>
    <property type="match status" value="1"/>
</dbReference>
<dbReference type="InterPro" id="IPR018114">
    <property type="entry name" value="TRYPSIN_HIS"/>
</dbReference>
<dbReference type="GO" id="GO:0004252">
    <property type="term" value="F:serine-type endopeptidase activity"/>
    <property type="evidence" value="ECO:0007669"/>
    <property type="project" value="InterPro"/>
</dbReference>
<dbReference type="PANTHER" id="PTHR24253">
    <property type="entry name" value="TRANSMEMBRANE PROTEASE SERINE"/>
    <property type="match status" value="1"/>
</dbReference>
<dbReference type="Proteomes" id="UP001652582">
    <property type="component" value="Chromosome 26"/>
</dbReference>
<evidence type="ECO:0000256" key="2">
    <source>
        <dbReference type="SAM" id="SignalP"/>
    </source>
</evidence>
<keyword evidence="1" id="KW-1015">Disulfide bond</keyword>
<evidence type="ECO:0000256" key="1">
    <source>
        <dbReference type="ARBA" id="ARBA00023157"/>
    </source>
</evidence>
<dbReference type="SMART" id="SM00020">
    <property type="entry name" value="Tryp_SPc"/>
    <property type="match status" value="1"/>
</dbReference>
<gene>
    <name evidence="5 6" type="primary">LOC112045719</name>
</gene>
<dbReference type="InterPro" id="IPR001314">
    <property type="entry name" value="Peptidase_S1A"/>
</dbReference>
<organism evidence="4 5">
    <name type="scientific">Bicyclus anynana</name>
    <name type="common">Squinting bush brown butterfly</name>
    <dbReference type="NCBI Taxonomy" id="110368"/>
    <lineage>
        <taxon>Eukaryota</taxon>
        <taxon>Metazoa</taxon>
        <taxon>Ecdysozoa</taxon>
        <taxon>Arthropoda</taxon>
        <taxon>Hexapoda</taxon>
        <taxon>Insecta</taxon>
        <taxon>Pterygota</taxon>
        <taxon>Neoptera</taxon>
        <taxon>Endopterygota</taxon>
        <taxon>Lepidoptera</taxon>
        <taxon>Glossata</taxon>
        <taxon>Ditrysia</taxon>
        <taxon>Papilionoidea</taxon>
        <taxon>Nymphalidae</taxon>
        <taxon>Satyrinae</taxon>
        <taxon>Satyrini</taxon>
        <taxon>Mycalesina</taxon>
        <taxon>Bicyclus</taxon>
    </lineage>
</organism>
<keyword evidence="5 6" id="KW-0645">Protease</keyword>